<organism evidence="2 3">
    <name type="scientific">Saccharothrix ecbatanensis</name>
    <dbReference type="NCBI Taxonomy" id="1105145"/>
    <lineage>
        <taxon>Bacteria</taxon>
        <taxon>Bacillati</taxon>
        <taxon>Actinomycetota</taxon>
        <taxon>Actinomycetes</taxon>
        <taxon>Pseudonocardiales</taxon>
        <taxon>Pseudonocardiaceae</taxon>
        <taxon>Saccharothrix</taxon>
    </lineage>
</organism>
<gene>
    <name evidence="2" type="ORF">F4560_004663</name>
</gene>
<dbReference type="SUPFAM" id="SSF82607">
    <property type="entry name" value="YbaB-like"/>
    <property type="match status" value="1"/>
</dbReference>
<dbReference type="EMBL" id="JACHMO010000001">
    <property type="protein sequence ID" value="MBB5804895.1"/>
    <property type="molecule type" value="Genomic_DNA"/>
</dbReference>
<evidence type="ECO:0000256" key="1">
    <source>
        <dbReference type="SAM" id="MobiDB-lite"/>
    </source>
</evidence>
<name>A0A7W9M2D9_9PSEU</name>
<dbReference type="RefSeq" id="WP_184923041.1">
    <property type="nucleotide sequence ID" value="NZ_JACHMO010000001.1"/>
</dbReference>
<reference evidence="2 3" key="1">
    <citation type="submission" date="2020-08" db="EMBL/GenBank/DDBJ databases">
        <title>Sequencing the genomes of 1000 actinobacteria strains.</title>
        <authorList>
            <person name="Klenk H.-P."/>
        </authorList>
    </citation>
    <scope>NUCLEOTIDE SEQUENCE [LARGE SCALE GENOMIC DNA]</scope>
    <source>
        <strain evidence="2 3">DSM 45486</strain>
    </source>
</reference>
<proteinExistence type="predicted"/>
<feature type="region of interest" description="Disordered" evidence="1">
    <location>
        <begin position="117"/>
        <end position="195"/>
    </location>
</feature>
<feature type="compositionally biased region" description="Pro residues" evidence="1">
    <location>
        <begin position="147"/>
        <end position="177"/>
    </location>
</feature>
<protein>
    <submittedName>
        <fullName evidence="2">DNA-binding protein YbaB</fullName>
    </submittedName>
</protein>
<dbReference type="Pfam" id="PF02575">
    <property type="entry name" value="YbaB_DNA_bd"/>
    <property type="match status" value="1"/>
</dbReference>
<evidence type="ECO:0000313" key="3">
    <source>
        <dbReference type="Proteomes" id="UP000552097"/>
    </source>
</evidence>
<keyword evidence="2" id="KW-0238">DNA-binding</keyword>
<feature type="compositionally biased region" description="Basic and acidic residues" evidence="1">
    <location>
        <begin position="117"/>
        <end position="127"/>
    </location>
</feature>
<dbReference type="Proteomes" id="UP000552097">
    <property type="component" value="Unassembled WGS sequence"/>
</dbReference>
<dbReference type="InterPro" id="IPR004401">
    <property type="entry name" value="YbaB/EbfC"/>
</dbReference>
<accession>A0A7W9M2D9</accession>
<dbReference type="Gene3D" id="3.30.1310.10">
    <property type="entry name" value="Nucleoid-associated protein YbaB-like domain"/>
    <property type="match status" value="1"/>
</dbReference>
<dbReference type="InterPro" id="IPR036894">
    <property type="entry name" value="YbaB-like_sf"/>
</dbReference>
<dbReference type="GO" id="GO:0003677">
    <property type="term" value="F:DNA binding"/>
    <property type="evidence" value="ECO:0007669"/>
    <property type="project" value="UniProtKB-KW"/>
</dbReference>
<sequence>MPEDIGASERMLGQWQQSIQEKAERYQEMATRVQGMTISEASRDGSVRLTIGSNGILTHLEIAESAKDKRMAEVSAEVMRTLQRAQSRIPELLQQAMAETIGTQDETANVLFDEAKRNFPAPPHEDVPPPPAVGREIRFGIEDDDTPPPAPRPAPPAQPYTPQPFSPPPPAPQPPPRRPTRRPDDDDFDGQSFLS</sequence>
<evidence type="ECO:0000313" key="2">
    <source>
        <dbReference type="EMBL" id="MBB5804895.1"/>
    </source>
</evidence>
<keyword evidence="3" id="KW-1185">Reference proteome</keyword>
<comment type="caution">
    <text evidence="2">The sequence shown here is derived from an EMBL/GenBank/DDBJ whole genome shotgun (WGS) entry which is preliminary data.</text>
</comment>
<dbReference type="AlphaFoldDB" id="A0A7W9M2D9"/>